<keyword evidence="10" id="KW-1185">Reference proteome</keyword>
<dbReference type="InterPro" id="IPR035906">
    <property type="entry name" value="MetI-like_sf"/>
</dbReference>
<keyword evidence="2 7" id="KW-0813">Transport</keyword>
<feature type="transmembrane region" description="Helical" evidence="7">
    <location>
        <begin position="172"/>
        <end position="192"/>
    </location>
</feature>
<evidence type="ECO:0000313" key="9">
    <source>
        <dbReference type="EMBL" id="BBI35230.1"/>
    </source>
</evidence>
<feature type="transmembrane region" description="Helical" evidence="7">
    <location>
        <begin position="276"/>
        <end position="302"/>
    </location>
</feature>
<dbReference type="PANTHER" id="PTHR43163:SF6">
    <property type="entry name" value="DIPEPTIDE TRANSPORT SYSTEM PERMEASE PROTEIN DPPB-RELATED"/>
    <property type="match status" value="1"/>
</dbReference>
<protein>
    <submittedName>
        <fullName evidence="9">Glutathione ABC transporter permease</fullName>
    </submittedName>
</protein>
<evidence type="ECO:0000256" key="2">
    <source>
        <dbReference type="ARBA" id="ARBA00022448"/>
    </source>
</evidence>
<evidence type="ECO:0000256" key="7">
    <source>
        <dbReference type="RuleBase" id="RU363032"/>
    </source>
</evidence>
<keyword evidence="3" id="KW-1003">Cell membrane</keyword>
<dbReference type="AlphaFoldDB" id="A0A3T1DAW3"/>
<dbReference type="Proteomes" id="UP000289856">
    <property type="component" value="Chromosome"/>
</dbReference>
<evidence type="ECO:0000256" key="5">
    <source>
        <dbReference type="ARBA" id="ARBA00022989"/>
    </source>
</evidence>
<dbReference type="Gene3D" id="1.10.3720.10">
    <property type="entry name" value="MetI-like"/>
    <property type="match status" value="1"/>
</dbReference>
<feature type="domain" description="ABC transmembrane type-1" evidence="8">
    <location>
        <begin position="98"/>
        <end position="299"/>
    </location>
</feature>
<keyword evidence="6 7" id="KW-0472">Membrane</keyword>
<evidence type="ECO:0000256" key="4">
    <source>
        <dbReference type="ARBA" id="ARBA00022692"/>
    </source>
</evidence>
<dbReference type="SUPFAM" id="SSF161098">
    <property type="entry name" value="MetI-like"/>
    <property type="match status" value="1"/>
</dbReference>
<evidence type="ECO:0000256" key="1">
    <source>
        <dbReference type="ARBA" id="ARBA00004651"/>
    </source>
</evidence>
<accession>A0A3T1DAW3</accession>
<comment type="similarity">
    <text evidence="7">Belongs to the binding-protein-dependent transport system permease family.</text>
</comment>
<gene>
    <name evidence="9" type="primary">oppB_2</name>
    <name evidence="9" type="ORF">KCTCHS21_46290</name>
</gene>
<dbReference type="EMBL" id="AP019400">
    <property type="protein sequence ID" value="BBI35230.1"/>
    <property type="molecule type" value="Genomic_DNA"/>
</dbReference>
<feature type="transmembrane region" description="Helical" evidence="7">
    <location>
        <begin position="230"/>
        <end position="256"/>
    </location>
</feature>
<evidence type="ECO:0000259" key="8">
    <source>
        <dbReference type="PROSITE" id="PS50928"/>
    </source>
</evidence>
<evidence type="ECO:0000256" key="3">
    <source>
        <dbReference type="ARBA" id="ARBA00022475"/>
    </source>
</evidence>
<keyword evidence="4 7" id="KW-0812">Transmembrane</keyword>
<dbReference type="Pfam" id="PF19300">
    <property type="entry name" value="BPD_transp_1_N"/>
    <property type="match status" value="1"/>
</dbReference>
<comment type="subcellular location">
    <subcellularLocation>
        <location evidence="1 7">Cell membrane</location>
        <topology evidence="1 7">Multi-pass membrane protein</topology>
    </subcellularLocation>
</comment>
<dbReference type="GO" id="GO:0055085">
    <property type="term" value="P:transmembrane transport"/>
    <property type="evidence" value="ECO:0007669"/>
    <property type="project" value="InterPro"/>
</dbReference>
<name>A0A3T1DAW3_9BACL</name>
<dbReference type="GO" id="GO:0005886">
    <property type="term" value="C:plasma membrane"/>
    <property type="evidence" value="ECO:0007669"/>
    <property type="project" value="UniProtKB-SubCell"/>
</dbReference>
<dbReference type="PANTHER" id="PTHR43163">
    <property type="entry name" value="DIPEPTIDE TRANSPORT SYSTEM PERMEASE PROTEIN DPPB-RELATED"/>
    <property type="match status" value="1"/>
</dbReference>
<dbReference type="PROSITE" id="PS50928">
    <property type="entry name" value="ABC_TM1"/>
    <property type="match status" value="1"/>
</dbReference>
<sequence length="309" mass="33812">MGMLKVIVNRLLVSVVVLLGTLTLVFSLLHLLPGDPVNIKIAGNPVSPEVVHNLRHEFGLDLPLYKQYFQYVGKVFHGDFGKSLVDNEAVMVKLMTQFPATISLTLLSMAIAIMLGVLLGVLSAVYRHRSLDHLIRLLSLFGISMPTFWVAILFVLIFSVHWQWLPASGVGGFQYLILPAASMGIVGAGLIARMVRGSMLEAINEPFVRTLRAKGLPERTVMYQHVLRNALIPAVTMIGMLLGELLAGAVVIESVFARQGIGRIILDAIMAKDLPVVQGAILLTASLYIIVNLIVDLSYAIIDPRVRET</sequence>
<dbReference type="InterPro" id="IPR045621">
    <property type="entry name" value="BPD_transp_1_N"/>
</dbReference>
<reference evidence="9 10" key="1">
    <citation type="submission" date="2019-01" db="EMBL/GenBank/DDBJ databases">
        <title>Complete genome sequence of Cohnella hallensis HS21 isolated from Korean fir (Abies koreana) rhizospheric soil.</title>
        <authorList>
            <person name="Jiang L."/>
            <person name="Kang S.W."/>
            <person name="Kim S."/>
            <person name="Jung J."/>
            <person name="Kim C.Y."/>
            <person name="Kim D.H."/>
            <person name="Kim S.W."/>
            <person name="Lee J."/>
        </authorList>
    </citation>
    <scope>NUCLEOTIDE SEQUENCE [LARGE SCALE GENOMIC DNA]</scope>
    <source>
        <strain evidence="9 10">HS21</strain>
    </source>
</reference>
<dbReference type="KEGG" id="cohn:KCTCHS21_46290"/>
<evidence type="ECO:0000256" key="6">
    <source>
        <dbReference type="ARBA" id="ARBA00023136"/>
    </source>
</evidence>
<feature type="transmembrane region" description="Helical" evidence="7">
    <location>
        <begin position="12"/>
        <end position="32"/>
    </location>
</feature>
<organism evidence="9 10">
    <name type="scientific">Cohnella abietis</name>
    <dbReference type="NCBI Taxonomy" id="2507935"/>
    <lineage>
        <taxon>Bacteria</taxon>
        <taxon>Bacillati</taxon>
        <taxon>Bacillota</taxon>
        <taxon>Bacilli</taxon>
        <taxon>Bacillales</taxon>
        <taxon>Paenibacillaceae</taxon>
        <taxon>Cohnella</taxon>
    </lineage>
</organism>
<proteinExistence type="inferred from homology"/>
<evidence type="ECO:0000313" key="10">
    <source>
        <dbReference type="Proteomes" id="UP000289856"/>
    </source>
</evidence>
<dbReference type="InterPro" id="IPR000515">
    <property type="entry name" value="MetI-like"/>
</dbReference>
<feature type="transmembrane region" description="Helical" evidence="7">
    <location>
        <begin position="137"/>
        <end position="160"/>
    </location>
</feature>
<dbReference type="Pfam" id="PF00528">
    <property type="entry name" value="BPD_transp_1"/>
    <property type="match status" value="1"/>
</dbReference>
<dbReference type="CDD" id="cd06261">
    <property type="entry name" value="TM_PBP2"/>
    <property type="match status" value="1"/>
</dbReference>
<keyword evidence="5 7" id="KW-1133">Transmembrane helix</keyword>
<feature type="transmembrane region" description="Helical" evidence="7">
    <location>
        <begin position="100"/>
        <end position="125"/>
    </location>
</feature>